<evidence type="ECO:0000313" key="3">
    <source>
        <dbReference type="Proteomes" id="UP000076420"/>
    </source>
</evidence>
<evidence type="ECO:0000313" key="2">
    <source>
        <dbReference type="EnsemblMetazoa" id="BGLB031995-PB"/>
    </source>
</evidence>
<dbReference type="VEuPathDB" id="VectorBase:BGLAX_027588"/>
<dbReference type="OrthoDB" id="10015020at2759"/>
<evidence type="ECO:0000256" key="1">
    <source>
        <dbReference type="SAM" id="MobiDB-lite"/>
    </source>
</evidence>
<dbReference type="KEGG" id="bgt:106079835"/>
<gene>
    <name evidence="2" type="primary">106079835</name>
</gene>
<protein>
    <submittedName>
        <fullName evidence="2">Uncharacterized protein</fullName>
    </submittedName>
</protein>
<accession>A0A2C9LJU8</accession>
<dbReference type="RefSeq" id="XP_013096513.2">
    <property type="nucleotide sequence ID" value="XM_013241059.2"/>
</dbReference>
<reference evidence="2" key="1">
    <citation type="submission" date="2020-05" db="UniProtKB">
        <authorList>
            <consortium name="EnsemblMetazoa"/>
        </authorList>
    </citation>
    <scope>IDENTIFICATION</scope>
    <source>
        <strain evidence="2">BB02</strain>
    </source>
</reference>
<name>A0A2C9LJU8_BIOGL</name>
<sequence>MLINSVQKYQYIMMTPSNSSLSVSGVNLMSDHEVDVNLTNCNELSTVKQELVNCKLENKKLTDQLNCLLSLIKRSWTGDRLATIHLSKIVGVTPIESDNQNGSNARANSADVTFIRKRRCEQNWERLAFKLLEREYLTAQSELRQHQQHYLVNRQLYMDAVLNDHNNSMSRLPLHYRHEKANLGKTNRLRRTQSADNRRMKTAQDIVEKNDFSLHDIIGDTHFTDQTVTGHTSNESYTITASKYLPRRVQSSTHVRRMPPNTYNDVTRYTQKNLFELNENDVVKKPRPVSASSLIQGDIQRSKPRLRHGLSSDSQLEDKVFITQNNERSLKYETTRPVKAKSKSGKHCKASVSEMSKSSNESTTNLLSASAIKNDNQNVEITGTKDRQEADVTEHNAKKDLSKMTTGLDKVEAKPPTGSRNTSGFVRRPKCVDEFTEDEQRMKDIADEFKKKTMLLQKKLGLCESGFVEFD</sequence>
<dbReference type="VEuPathDB" id="VectorBase:BGLB031995"/>
<dbReference type="EnsemblMetazoa" id="BGLB031995-RB">
    <property type="protein sequence ID" value="BGLB031995-PB"/>
    <property type="gene ID" value="BGLB031995"/>
</dbReference>
<feature type="compositionally biased region" description="Basic residues" evidence="1">
    <location>
        <begin position="338"/>
        <end position="349"/>
    </location>
</feature>
<proteinExistence type="predicted"/>
<dbReference type="AlphaFoldDB" id="A0A2C9LJU8"/>
<organism evidence="2 3">
    <name type="scientific">Biomphalaria glabrata</name>
    <name type="common">Bloodfluke planorb</name>
    <name type="synonym">Freshwater snail</name>
    <dbReference type="NCBI Taxonomy" id="6526"/>
    <lineage>
        <taxon>Eukaryota</taxon>
        <taxon>Metazoa</taxon>
        <taxon>Spiralia</taxon>
        <taxon>Lophotrochozoa</taxon>
        <taxon>Mollusca</taxon>
        <taxon>Gastropoda</taxon>
        <taxon>Heterobranchia</taxon>
        <taxon>Euthyneura</taxon>
        <taxon>Panpulmonata</taxon>
        <taxon>Hygrophila</taxon>
        <taxon>Lymnaeoidea</taxon>
        <taxon>Planorbidae</taxon>
        <taxon>Biomphalaria</taxon>
    </lineage>
</organism>
<feature type="compositionally biased region" description="Low complexity" evidence="1">
    <location>
        <begin position="351"/>
        <end position="363"/>
    </location>
</feature>
<dbReference type="Proteomes" id="UP000076420">
    <property type="component" value="Unassembled WGS sequence"/>
</dbReference>
<feature type="region of interest" description="Disordered" evidence="1">
    <location>
        <begin position="333"/>
        <end position="363"/>
    </location>
</feature>